<evidence type="ECO:0008006" key="15">
    <source>
        <dbReference type="Google" id="ProtNLM"/>
    </source>
</evidence>
<keyword evidence="6 7" id="KW-0539">Nucleus</keyword>
<dbReference type="EMBL" id="CM016552">
    <property type="protein sequence ID" value="TKW40648.1"/>
    <property type="molecule type" value="Genomic_DNA"/>
</dbReference>
<feature type="domain" description="Pre-SET" evidence="10">
    <location>
        <begin position="547"/>
        <end position="607"/>
    </location>
</feature>
<keyword evidence="3" id="KW-0489">Methyltransferase</keyword>
<dbReference type="SUPFAM" id="SSF82199">
    <property type="entry name" value="SET domain"/>
    <property type="match status" value="1"/>
</dbReference>
<dbReference type="InterPro" id="IPR007728">
    <property type="entry name" value="Pre-SET_dom"/>
</dbReference>
<evidence type="ECO:0000256" key="1">
    <source>
        <dbReference type="ARBA" id="ARBA00004286"/>
    </source>
</evidence>
<dbReference type="InterPro" id="IPR036987">
    <property type="entry name" value="SRA-YDG_sf"/>
</dbReference>
<evidence type="ECO:0000259" key="11">
    <source>
        <dbReference type="PROSITE" id="PS50868"/>
    </source>
</evidence>
<keyword evidence="4" id="KW-0808">Transferase</keyword>
<dbReference type="Gene3D" id="2.170.270.10">
    <property type="entry name" value="SET domain"/>
    <property type="match status" value="1"/>
</dbReference>
<organism evidence="13 14">
    <name type="scientific">Setaria viridis</name>
    <name type="common">Green bristlegrass</name>
    <name type="synonym">Setaria italica subsp. viridis</name>
    <dbReference type="NCBI Taxonomy" id="4556"/>
    <lineage>
        <taxon>Eukaryota</taxon>
        <taxon>Viridiplantae</taxon>
        <taxon>Streptophyta</taxon>
        <taxon>Embryophyta</taxon>
        <taxon>Tracheophyta</taxon>
        <taxon>Spermatophyta</taxon>
        <taxon>Magnoliopsida</taxon>
        <taxon>Liliopsida</taxon>
        <taxon>Poales</taxon>
        <taxon>Poaceae</taxon>
        <taxon>PACMAD clade</taxon>
        <taxon>Panicoideae</taxon>
        <taxon>Panicodae</taxon>
        <taxon>Paniceae</taxon>
        <taxon>Cenchrinae</taxon>
        <taxon>Setaria</taxon>
    </lineage>
</organism>
<feature type="compositionally biased region" description="Gly residues" evidence="8">
    <location>
        <begin position="88"/>
        <end position="98"/>
    </location>
</feature>
<keyword evidence="14" id="KW-1185">Reference proteome</keyword>
<feature type="region of interest" description="Disordered" evidence="8">
    <location>
        <begin position="63"/>
        <end position="98"/>
    </location>
</feature>
<feature type="domain" description="YDG" evidence="12">
    <location>
        <begin position="336"/>
        <end position="478"/>
    </location>
</feature>
<feature type="domain" description="SET" evidence="9">
    <location>
        <begin position="610"/>
        <end position="751"/>
    </location>
</feature>
<evidence type="ECO:0000313" key="14">
    <source>
        <dbReference type="Proteomes" id="UP000298652"/>
    </source>
</evidence>
<dbReference type="GO" id="GO:0005694">
    <property type="term" value="C:chromosome"/>
    <property type="evidence" value="ECO:0007669"/>
    <property type="project" value="UniProtKB-SubCell"/>
</dbReference>
<evidence type="ECO:0000256" key="5">
    <source>
        <dbReference type="ARBA" id="ARBA00022691"/>
    </source>
</evidence>
<dbReference type="GO" id="GO:0008270">
    <property type="term" value="F:zinc ion binding"/>
    <property type="evidence" value="ECO:0007669"/>
    <property type="project" value="InterPro"/>
</dbReference>
<accession>A0A4U6WD06</accession>
<dbReference type="Pfam" id="PF00856">
    <property type="entry name" value="SET"/>
    <property type="match status" value="1"/>
</dbReference>
<dbReference type="InterPro" id="IPR003616">
    <property type="entry name" value="Post-SET_dom"/>
</dbReference>
<evidence type="ECO:0000256" key="8">
    <source>
        <dbReference type="SAM" id="MobiDB-lite"/>
    </source>
</evidence>
<evidence type="ECO:0000259" key="12">
    <source>
        <dbReference type="PROSITE" id="PS51015"/>
    </source>
</evidence>
<dbReference type="Pfam" id="PF05033">
    <property type="entry name" value="Pre-SET"/>
    <property type="match status" value="1"/>
</dbReference>
<dbReference type="GO" id="GO:0032259">
    <property type="term" value="P:methylation"/>
    <property type="evidence" value="ECO:0007669"/>
    <property type="project" value="UniProtKB-KW"/>
</dbReference>
<feature type="region of interest" description="Disordered" evidence="8">
    <location>
        <begin position="1"/>
        <end position="29"/>
    </location>
</feature>
<feature type="region of interest" description="Disordered" evidence="8">
    <location>
        <begin position="243"/>
        <end position="273"/>
    </location>
</feature>
<evidence type="ECO:0000259" key="9">
    <source>
        <dbReference type="PROSITE" id="PS50280"/>
    </source>
</evidence>
<evidence type="ECO:0000256" key="2">
    <source>
        <dbReference type="ARBA" id="ARBA00022454"/>
    </source>
</evidence>
<evidence type="ECO:0000313" key="13">
    <source>
        <dbReference type="EMBL" id="TKW40648.1"/>
    </source>
</evidence>
<feature type="domain" description="Post-SET" evidence="11">
    <location>
        <begin position="765"/>
        <end position="781"/>
    </location>
</feature>
<dbReference type="GO" id="GO:0005634">
    <property type="term" value="C:nucleus"/>
    <property type="evidence" value="ECO:0007669"/>
    <property type="project" value="UniProtKB-SubCell"/>
</dbReference>
<evidence type="ECO:0000256" key="6">
    <source>
        <dbReference type="ARBA" id="ARBA00023242"/>
    </source>
</evidence>
<evidence type="ECO:0000256" key="7">
    <source>
        <dbReference type="PROSITE-ProRule" id="PRU00358"/>
    </source>
</evidence>
<gene>
    <name evidence="13" type="ORF">SEVIR_1G259500v2</name>
</gene>
<feature type="compositionally biased region" description="Gly residues" evidence="8">
    <location>
        <begin position="1"/>
        <end position="11"/>
    </location>
</feature>
<protein>
    <recommendedName>
        <fullName evidence="15">Histone-lysine N-methyltransferase</fullName>
    </recommendedName>
</protein>
<evidence type="ECO:0000256" key="4">
    <source>
        <dbReference type="ARBA" id="ARBA00022679"/>
    </source>
</evidence>
<comment type="subcellular location">
    <subcellularLocation>
        <location evidence="1">Chromosome</location>
    </subcellularLocation>
    <subcellularLocation>
        <location evidence="7">Nucleus</location>
    </subcellularLocation>
</comment>
<dbReference type="PROSITE" id="PS50280">
    <property type="entry name" value="SET"/>
    <property type="match status" value="1"/>
</dbReference>
<dbReference type="PANTHER" id="PTHR45660">
    <property type="entry name" value="HISTONE-LYSINE N-METHYLTRANSFERASE SETMAR"/>
    <property type="match status" value="1"/>
</dbReference>
<dbReference type="Gene3D" id="2.30.280.10">
    <property type="entry name" value="SRA-YDG"/>
    <property type="match status" value="1"/>
</dbReference>
<evidence type="ECO:0000256" key="3">
    <source>
        <dbReference type="ARBA" id="ARBA00022603"/>
    </source>
</evidence>
<keyword evidence="2" id="KW-0158">Chromosome</keyword>
<dbReference type="PANTHER" id="PTHR45660:SF35">
    <property type="entry name" value="SET DOMAIN-CONTAINING PROTEIN"/>
    <property type="match status" value="1"/>
</dbReference>
<sequence>MVGSGMEGGGARVSPTSSGRRRHKALAPGRFQISPGVVFDGNRSGLETLQMSCDTAAGGGLSDSLSHGGSVDGELESPAIDGDNEVSRGGGGGGGVGGDCGFESVDGDLVAKEGDSAAKEGDSLPKNCKIHEGLDNNGVMAEPHGANPGDLPGLKCNGTAEQRDSVGEDCSLQFLMNGDGTIPGLRKGRKSVAQWRFQTGYKPKWARDLLSGNRSGEIEGPVSMVGDGSSKSAPVMAYNRSHIKGSATGGHHSKVQKGTGSAPKKRKVHEDDHRTSLVRENMLTKLREFRIIYKKLLEEEEVKWSGRGHGVRPDIAAFNIFREKFGADHDDMRYDGSIPGVRIGDVFNSIMELSIVGIHRAQSLSVDHIKKKDGTCLAVSVVSYAQPSASDSLDFLLHVGSVAATYDQKLGGTDVALMESMETDTPVRVIHAFVTELGNDCGPKQLTTYVYGGLYLVEKFHREKTTGDQYVNTFHLRRMAEQQQIDIQVLKTKKPESFDGTFTVDISGGLEKVPISAINSISNEHLMTFRYISQIQYPLNFRPDPPSGCDCVGGCSVSQKCACTVKNGGEFPYDDNGENIEEKPLIYECGPSCKCPPTCRNRVSQRGIKFRLQVFKTNSMGWGVRTLDFIPNGSFVCEYIGELLEEEEAQKRKSDEYLFAIGNKYHDVPRWKAQIKTIPSLQNVPSEDDEIGFAIDALNQGNFARFINHSCTPNLYTQNVLHDHDNISMPHVMLFASEDIPPLKELSYDYNYEIDKVYDSDGNIKMKPCFCGSVECTGRLY</sequence>
<dbReference type="Proteomes" id="UP000298652">
    <property type="component" value="Chromosome 1"/>
</dbReference>
<evidence type="ECO:0000259" key="10">
    <source>
        <dbReference type="PROSITE" id="PS50867"/>
    </source>
</evidence>
<dbReference type="InterPro" id="IPR003105">
    <property type="entry name" value="SRA_YDG"/>
</dbReference>
<dbReference type="GO" id="GO:0042054">
    <property type="term" value="F:histone methyltransferase activity"/>
    <property type="evidence" value="ECO:0007669"/>
    <property type="project" value="InterPro"/>
</dbReference>
<dbReference type="SMART" id="SM00317">
    <property type="entry name" value="SET"/>
    <property type="match status" value="1"/>
</dbReference>
<dbReference type="SMART" id="SM00466">
    <property type="entry name" value="SRA"/>
    <property type="match status" value="1"/>
</dbReference>
<reference evidence="13" key="1">
    <citation type="submission" date="2019-03" db="EMBL/GenBank/DDBJ databases">
        <title>WGS assembly of Setaria viridis.</title>
        <authorList>
            <person name="Huang P."/>
            <person name="Jenkins J."/>
            <person name="Grimwood J."/>
            <person name="Barry K."/>
            <person name="Healey A."/>
            <person name="Mamidi S."/>
            <person name="Sreedasyam A."/>
            <person name="Shu S."/>
            <person name="Feldman M."/>
            <person name="Wu J."/>
            <person name="Yu Y."/>
            <person name="Chen C."/>
            <person name="Johnson J."/>
            <person name="Rokhsar D."/>
            <person name="Baxter I."/>
            <person name="Schmutz J."/>
            <person name="Brutnell T."/>
            <person name="Kellogg E."/>
        </authorList>
    </citation>
    <scope>NUCLEOTIDE SEQUENCE [LARGE SCALE GENOMIC DNA]</scope>
</reference>
<dbReference type="Pfam" id="PF02182">
    <property type="entry name" value="SAD_SRA"/>
    <property type="match status" value="1"/>
</dbReference>
<dbReference type="Gramene" id="TKW40648">
    <property type="protein sequence ID" value="TKW40648"/>
    <property type="gene ID" value="SEVIR_1G259500v2"/>
</dbReference>
<keyword evidence="5" id="KW-0949">S-adenosyl-L-methionine</keyword>
<name>A0A4U6WD06_SETVI</name>
<dbReference type="InterPro" id="IPR015947">
    <property type="entry name" value="PUA-like_sf"/>
</dbReference>
<dbReference type="InterPro" id="IPR046341">
    <property type="entry name" value="SET_dom_sf"/>
</dbReference>
<dbReference type="SUPFAM" id="SSF88697">
    <property type="entry name" value="PUA domain-like"/>
    <property type="match status" value="1"/>
</dbReference>
<dbReference type="InterPro" id="IPR001214">
    <property type="entry name" value="SET_dom"/>
</dbReference>
<dbReference type="PROSITE" id="PS51015">
    <property type="entry name" value="YDG"/>
    <property type="match status" value="1"/>
</dbReference>
<dbReference type="OMA" id="ILCGCDC"/>
<dbReference type="GO" id="GO:0003690">
    <property type="term" value="F:double-stranded DNA binding"/>
    <property type="evidence" value="ECO:0007669"/>
    <property type="project" value="TreeGrafter"/>
</dbReference>
<dbReference type="AlphaFoldDB" id="A0A4U6WD06"/>
<dbReference type="SMART" id="SM00468">
    <property type="entry name" value="PreSET"/>
    <property type="match status" value="1"/>
</dbReference>
<dbReference type="PROSITE" id="PS50867">
    <property type="entry name" value="PRE_SET"/>
    <property type="match status" value="1"/>
</dbReference>
<proteinExistence type="predicted"/>
<dbReference type="PROSITE" id="PS50868">
    <property type="entry name" value="POST_SET"/>
    <property type="match status" value="1"/>
</dbReference>
<dbReference type="InterPro" id="IPR051357">
    <property type="entry name" value="H3K9_HMTase_SUVAR3-9"/>
</dbReference>